<dbReference type="EMBL" id="CAJVQC010055829">
    <property type="protein sequence ID" value="CAG8795784.1"/>
    <property type="molecule type" value="Genomic_DNA"/>
</dbReference>
<sequence>LFDIPVTIGVGNDTLTISDEFSQYLAGWEPIVKSKFIASVNGKGITIPLFVYNKDEINKKIHEL</sequence>
<keyword evidence="2" id="KW-1185">Reference proteome</keyword>
<feature type="non-terminal residue" evidence="1">
    <location>
        <position position="1"/>
    </location>
</feature>
<protein>
    <submittedName>
        <fullName evidence="1">26261_t:CDS:1</fullName>
    </submittedName>
</protein>
<reference evidence="1" key="1">
    <citation type="submission" date="2021-06" db="EMBL/GenBank/DDBJ databases">
        <authorList>
            <person name="Kallberg Y."/>
            <person name="Tangrot J."/>
            <person name="Rosling A."/>
        </authorList>
    </citation>
    <scope>NUCLEOTIDE SEQUENCE</scope>
    <source>
        <strain evidence="1">MA461A</strain>
    </source>
</reference>
<comment type="caution">
    <text evidence="1">The sequence shown here is derived from an EMBL/GenBank/DDBJ whole genome shotgun (WGS) entry which is preliminary data.</text>
</comment>
<accession>A0ACA9RJX5</accession>
<name>A0ACA9RJX5_9GLOM</name>
<organism evidence="1 2">
    <name type="scientific">Racocetra persica</name>
    <dbReference type="NCBI Taxonomy" id="160502"/>
    <lineage>
        <taxon>Eukaryota</taxon>
        <taxon>Fungi</taxon>
        <taxon>Fungi incertae sedis</taxon>
        <taxon>Mucoromycota</taxon>
        <taxon>Glomeromycotina</taxon>
        <taxon>Glomeromycetes</taxon>
        <taxon>Diversisporales</taxon>
        <taxon>Gigasporaceae</taxon>
        <taxon>Racocetra</taxon>
    </lineage>
</organism>
<evidence type="ECO:0000313" key="1">
    <source>
        <dbReference type="EMBL" id="CAG8795784.1"/>
    </source>
</evidence>
<gene>
    <name evidence="1" type="ORF">RPERSI_LOCUS20030</name>
</gene>
<dbReference type="Proteomes" id="UP000789920">
    <property type="component" value="Unassembled WGS sequence"/>
</dbReference>
<evidence type="ECO:0000313" key="2">
    <source>
        <dbReference type="Proteomes" id="UP000789920"/>
    </source>
</evidence>
<proteinExistence type="predicted"/>